<dbReference type="PANTHER" id="PTHR11096:SF0">
    <property type="entry name" value="RNA 3'-TERMINAL PHOSPHATE CYCLASE"/>
    <property type="match status" value="1"/>
</dbReference>
<dbReference type="Pfam" id="PF01137">
    <property type="entry name" value="RTC"/>
    <property type="match status" value="1"/>
</dbReference>
<feature type="domain" description="RNA 3'-terminal phosphate cyclase" evidence="1">
    <location>
        <begin position="14"/>
        <end position="352"/>
    </location>
</feature>
<dbReference type="InterPro" id="IPR013792">
    <property type="entry name" value="RNA3'P_cycl/enolpyr_Trfase_a/b"/>
</dbReference>
<protein>
    <submittedName>
        <fullName evidence="2">EPT/RTPC-like protein</fullName>
    </submittedName>
</protein>
<accession>A0A9P4J4R5</accession>
<dbReference type="GO" id="GO:0003963">
    <property type="term" value="F:RNA-3'-phosphate cyclase activity"/>
    <property type="evidence" value="ECO:0007669"/>
    <property type="project" value="TreeGrafter"/>
</dbReference>
<name>A0A9P4J4R5_9PEZI</name>
<dbReference type="InterPro" id="IPR037136">
    <property type="entry name" value="RNA3'_phos_cyclase_dom_sf"/>
</dbReference>
<dbReference type="GO" id="GO:0005634">
    <property type="term" value="C:nucleus"/>
    <property type="evidence" value="ECO:0007669"/>
    <property type="project" value="TreeGrafter"/>
</dbReference>
<proteinExistence type="predicted"/>
<evidence type="ECO:0000259" key="1">
    <source>
        <dbReference type="Pfam" id="PF01137"/>
    </source>
</evidence>
<evidence type="ECO:0000313" key="3">
    <source>
        <dbReference type="Proteomes" id="UP000799439"/>
    </source>
</evidence>
<dbReference type="Gene3D" id="3.65.10.20">
    <property type="entry name" value="RNA 3'-terminal phosphate cyclase domain"/>
    <property type="match status" value="1"/>
</dbReference>
<organism evidence="2 3">
    <name type="scientific">Myriangium duriaei CBS 260.36</name>
    <dbReference type="NCBI Taxonomy" id="1168546"/>
    <lineage>
        <taxon>Eukaryota</taxon>
        <taxon>Fungi</taxon>
        <taxon>Dikarya</taxon>
        <taxon>Ascomycota</taxon>
        <taxon>Pezizomycotina</taxon>
        <taxon>Dothideomycetes</taxon>
        <taxon>Dothideomycetidae</taxon>
        <taxon>Myriangiales</taxon>
        <taxon>Myriangiaceae</taxon>
        <taxon>Myriangium</taxon>
    </lineage>
</organism>
<dbReference type="EMBL" id="ML996083">
    <property type="protein sequence ID" value="KAF2155407.1"/>
    <property type="molecule type" value="Genomic_DNA"/>
</dbReference>
<dbReference type="InterPro" id="IPR000228">
    <property type="entry name" value="RNA3'_term_phos_cyc"/>
</dbReference>
<comment type="caution">
    <text evidence="2">The sequence shown here is derived from an EMBL/GenBank/DDBJ whole genome shotgun (WGS) entry which is preliminary data.</text>
</comment>
<keyword evidence="3" id="KW-1185">Reference proteome</keyword>
<dbReference type="InterPro" id="IPR023797">
    <property type="entry name" value="RNA3'_phos_cyclase_dom"/>
</dbReference>
<evidence type="ECO:0000313" key="2">
    <source>
        <dbReference type="EMBL" id="KAF2155407.1"/>
    </source>
</evidence>
<dbReference type="Proteomes" id="UP000799439">
    <property type="component" value="Unassembled WGS sequence"/>
</dbReference>
<dbReference type="PANTHER" id="PTHR11096">
    <property type="entry name" value="RNA 3' TERMINAL PHOSPHATE CYCLASE"/>
    <property type="match status" value="1"/>
</dbReference>
<dbReference type="GO" id="GO:0006396">
    <property type="term" value="P:RNA processing"/>
    <property type="evidence" value="ECO:0007669"/>
    <property type="project" value="InterPro"/>
</dbReference>
<dbReference type="InterPro" id="IPR036553">
    <property type="entry name" value="RPTC_insert"/>
</dbReference>
<gene>
    <name evidence="2" type="ORF">K461DRAFT_292272</name>
</gene>
<dbReference type="OrthoDB" id="25029at2759"/>
<dbReference type="SUPFAM" id="SSF55205">
    <property type="entry name" value="EPT/RTPC-like"/>
    <property type="match status" value="1"/>
</dbReference>
<dbReference type="Gene3D" id="3.30.360.20">
    <property type="entry name" value="RNA 3'-terminal phosphate cyclase, insert domain"/>
    <property type="match status" value="1"/>
</dbReference>
<dbReference type="AlphaFoldDB" id="A0A9P4J4R5"/>
<sequence length="432" mass="47271">MKAVKAIELDGRTGEGGGQLVRIAVALAAVTTQPIRITHIRGKRGTGIRGGGLKAQHVASIDWLAQATDAAVTGLAVGSDTLEFRPRLRPSQLATRRIKIAADTAAASTLLVLQAVLPYLLFAAGDPIELELCGGTNVSWSLSYEYLDQVLLPSLQQWFGIEVERRLEVRGWSHGSSPQRGKLVLKIHPLKSGDSLQLADAARRKFGAQDFELKVIDASVLVPSDMHAEFQQALLKNLDELFPGVEVNFKVMEDSRSEARVNVLLVAKTETLRWGRDILCSALKRKKGKEQRDTAAIGAKDKASKGATFADDVSRKVCRDLYEELKLKGTVDEFLQDQLVIFQALAQGETSFPRSNDGLTGRISAAKLESALSELEIDQGRRRKDKMHEPFGEGSMHTTTARWVTAELLPSVRWFSKGSVCEGVGMRTEQSS</sequence>
<reference evidence="2" key="1">
    <citation type="journal article" date="2020" name="Stud. Mycol.">
        <title>101 Dothideomycetes genomes: a test case for predicting lifestyles and emergence of pathogens.</title>
        <authorList>
            <person name="Haridas S."/>
            <person name="Albert R."/>
            <person name="Binder M."/>
            <person name="Bloem J."/>
            <person name="Labutti K."/>
            <person name="Salamov A."/>
            <person name="Andreopoulos B."/>
            <person name="Baker S."/>
            <person name="Barry K."/>
            <person name="Bills G."/>
            <person name="Bluhm B."/>
            <person name="Cannon C."/>
            <person name="Castanera R."/>
            <person name="Culley D."/>
            <person name="Daum C."/>
            <person name="Ezra D."/>
            <person name="Gonzalez J."/>
            <person name="Henrissat B."/>
            <person name="Kuo A."/>
            <person name="Liang C."/>
            <person name="Lipzen A."/>
            <person name="Lutzoni F."/>
            <person name="Magnuson J."/>
            <person name="Mondo S."/>
            <person name="Nolan M."/>
            <person name="Ohm R."/>
            <person name="Pangilinan J."/>
            <person name="Park H.-J."/>
            <person name="Ramirez L."/>
            <person name="Alfaro M."/>
            <person name="Sun H."/>
            <person name="Tritt A."/>
            <person name="Yoshinaga Y."/>
            <person name="Zwiers L.-H."/>
            <person name="Turgeon B."/>
            <person name="Goodwin S."/>
            <person name="Spatafora J."/>
            <person name="Crous P."/>
            <person name="Grigoriev I."/>
        </authorList>
    </citation>
    <scope>NUCLEOTIDE SEQUENCE</scope>
    <source>
        <strain evidence="2">CBS 260.36</strain>
    </source>
</reference>